<keyword evidence="1" id="KW-0812">Transmembrane</keyword>
<evidence type="ECO:0000313" key="3">
    <source>
        <dbReference type="EMBL" id="SOY31875.1"/>
    </source>
</evidence>
<dbReference type="EMBL" id="OFSM01000033">
    <property type="protein sequence ID" value="SOY31875.1"/>
    <property type="molecule type" value="Genomic_DNA"/>
</dbReference>
<dbReference type="GO" id="GO:0004190">
    <property type="term" value="F:aspartic-type endopeptidase activity"/>
    <property type="evidence" value="ECO:0007669"/>
    <property type="project" value="InterPro"/>
</dbReference>
<dbReference type="GO" id="GO:0016020">
    <property type="term" value="C:membrane"/>
    <property type="evidence" value="ECO:0007669"/>
    <property type="project" value="InterPro"/>
</dbReference>
<dbReference type="Gene3D" id="1.20.120.1220">
    <property type="match status" value="1"/>
</dbReference>
<evidence type="ECO:0000259" key="2">
    <source>
        <dbReference type="Pfam" id="PF01478"/>
    </source>
</evidence>
<keyword evidence="1" id="KW-1133">Transmembrane helix</keyword>
<reference evidence="3 4" key="1">
    <citation type="submission" date="2018-01" db="EMBL/GenBank/DDBJ databases">
        <authorList>
            <person name="Gaut B.S."/>
            <person name="Morton B.R."/>
            <person name="Clegg M.T."/>
            <person name="Duvall M.R."/>
        </authorList>
    </citation>
    <scope>NUCLEOTIDE SEQUENCE [LARGE SCALE GENOMIC DNA]</scope>
    <source>
        <strain evidence="3">GP69</strain>
    </source>
</reference>
<evidence type="ECO:0000256" key="1">
    <source>
        <dbReference type="SAM" id="Phobius"/>
    </source>
</evidence>
<feature type="transmembrane region" description="Helical" evidence="1">
    <location>
        <begin position="6"/>
        <end position="24"/>
    </location>
</feature>
<name>A0A2K4ZN45_9FIRM</name>
<gene>
    <name evidence="3" type="primary">comC_1</name>
    <name evidence="3" type="ORF">AMURIS_04624</name>
</gene>
<dbReference type="InterPro" id="IPR000045">
    <property type="entry name" value="Prepilin_IV_endopep_pep"/>
</dbReference>
<sequence>MPPGMLLQAVLFLFLLVIVSVWDIKDREIPDGLQAAIALLSLLHFSPWNLAGALTALPYLLVALAGKGTGGIGGGDIKLAASMGTVLGLPAGLAASVLGLSAFTVYGLICSCIRRLKGRKGRAAYPAGPFLAAGAATAYFMEIGGWII</sequence>
<organism evidence="3 4">
    <name type="scientific">Acetatifactor muris</name>
    <dbReference type="NCBI Taxonomy" id="879566"/>
    <lineage>
        <taxon>Bacteria</taxon>
        <taxon>Bacillati</taxon>
        <taxon>Bacillota</taxon>
        <taxon>Clostridia</taxon>
        <taxon>Lachnospirales</taxon>
        <taxon>Lachnospiraceae</taxon>
        <taxon>Acetatifactor</taxon>
    </lineage>
</organism>
<proteinExistence type="predicted"/>
<evidence type="ECO:0000313" key="4">
    <source>
        <dbReference type="Proteomes" id="UP000236311"/>
    </source>
</evidence>
<keyword evidence="1" id="KW-0472">Membrane</keyword>
<feature type="transmembrane region" description="Helical" evidence="1">
    <location>
        <begin position="130"/>
        <end position="147"/>
    </location>
</feature>
<feature type="transmembrane region" description="Helical" evidence="1">
    <location>
        <begin position="81"/>
        <end position="109"/>
    </location>
</feature>
<dbReference type="AlphaFoldDB" id="A0A2K4ZN45"/>
<dbReference type="Proteomes" id="UP000236311">
    <property type="component" value="Unassembled WGS sequence"/>
</dbReference>
<feature type="domain" description="Prepilin type IV endopeptidase peptidase" evidence="2">
    <location>
        <begin position="11"/>
        <end position="107"/>
    </location>
</feature>
<accession>A0A2K4ZN45</accession>
<keyword evidence="4" id="KW-1185">Reference proteome</keyword>
<protein>
    <submittedName>
        <fullName evidence="3">Type 4 prepilin-like proteins leader peptide-processing enzyme</fullName>
    </submittedName>
</protein>
<dbReference type="Pfam" id="PF01478">
    <property type="entry name" value="Peptidase_A24"/>
    <property type="match status" value="1"/>
</dbReference>
<feature type="transmembrane region" description="Helical" evidence="1">
    <location>
        <begin position="36"/>
        <end position="61"/>
    </location>
</feature>